<feature type="transmembrane region" description="Helical" evidence="10">
    <location>
        <begin position="445"/>
        <end position="465"/>
    </location>
</feature>
<feature type="transmembrane region" description="Helical" evidence="10">
    <location>
        <begin position="1055"/>
        <end position="1078"/>
    </location>
</feature>
<evidence type="ECO:0000256" key="7">
    <source>
        <dbReference type="ARBA" id="ARBA00023136"/>
    </source>
</evidence>
<dbReference type="InterPro" id="IPR004117">
    <property type="entry name" value="7tm6_olfct_rcpt"/>
</dbReference>
<feature type="transmembrane region" description="Helical" evidence="10">
    <location>
        <begin position="654"/>
        <end position="677"/>
    </location>
</feature>
<feature type="transmembrane region" description="Helical" evidence="10">
    <location>
        <begin position="731"/>
        <end position="751"/>
    </location>
</feature>
<evidence type="ECO:0000256" key="4">
    <source>
        <dbReference type="ARBA" id="ARBA00022692"/>
    </source>
</evidence>
<evidence type="ECO:0000256" key="5">
    <source>
        <dbReference type="ARBA" id="ARBA00022725"/>
    </source>
</evidence>
<feature type="transmembrane region" description="Helical" evidence="10">
    <location>
        <begin position="413"/>
        <end position="433"/>
    </location>
</feature>
<evidence type="ECO:0000256" key="10">
    <source>
        <dbReference type="SAM" id="Phobius"/>
    </source>
</evidence>
<keyword evidence="6 10" id="KW-1133">Transmembrane helix</keyword>
<name>A0ABD2D015_VESMC</name>
<evidence type="ECO:0000256" key="6">
    <source>
        <dbReference type="ARBA" id="ARBA00022989"/>
    </source>
</evidence>
<feature type="transmembrane region" description="Helical" evidence="10">
    <location>
        <begin position="1452"/>
        <end position="1477"/>
    </location>
</feature>
<feature type="transmembrane region" description="Helical" evidence="10">
    <location>
        <begin position="923"/>
        <end position="949"/>
    </location>
</feature>
<dbReference type="EMBL" id="JAYRBN010000008">
    <property type="protein sequence ID" value="KAL2750729.1"/>
    <property type="molecule type" value="Genomic_DNA"/>
</dbReference>
<keyword evidence="2" id="KW-1003">Cell membrane</keyword>
<feature type="transmembrane region" description="Helical" evidence="10">
    <location>
        <begin position="297"/>
        <end position="316"/>
    </location>
</feature>
<evidence type="ECO:0000256" key="8">
    <source>
        <dbReference type="ARBA" id="ARBA00023170"/>
    </source>
</evidence>
<evidence type="ECO:0000256" key="1">
    <source>
        <dbReference type="ARBA" id="ARBA00004651"/>
    </source>
</evidence>
<keyword evidence="3" id="KW-0716">Sensory transduction</keyword>
<evidence type="ECO:0000313" key="11">
    <source>
        <dbReference type="EMBL" id="KAL2750729.1"/>
    </source>
</evidence>
<feature type="transmembrane region" description="Helical" evidence="10">
    <location>
        <begin position="1015"/>
        <end position="1035"/>
    </location>
</feature>
<comment type="caution">
    <text evidence="11">The sequence shown here is derived from an EMBL/GenBank/DDBJ whole genome shotgun (WGS) entry which is preliminary data.</text>
</comment>
<protein>
    <submittedName>
        <fullName evidence="11">OR46A protein</fullName>
    </submittedName>
</protein>
<keyword evidence="8" id="KW-0675">Receptor</keyword>
<keyword evidence="9" id="KW-0807">Transducer</keyword>
<feature type="transmembrane region" description="Helical" evidence="10">
    <location>
        <begin position="1277"/>
        <end position="1297"/>
    </location>
</feature>
<feature type="transmembrane region" description="Helical" evidence="10">
    <location>
        <begin position="127"/>
        <end position="147"/>
    </location>
</feature>
<keyword evidence="5" id="KW-0552">Olfaction</keyword>
<feature type="transmembrane region" description="Helical" evidence="10">
    <location>
        <begin position="763"/>
        <end position="783"/>
    </location>
</feature>
<keyword evidence="4 10" id="KW-0812">Transmembrane</keyword>
<feature type="transmembrane region" description="Helical" evidence="10">
    <location>
        <begin position="1346"/>
        <end position="1364"/>
    </location>
</feature>
<dbReference type="Pfam" id="PF02949">
    <property type="entry name" value="7tm_6"/>
    <property type="match status" value="5"/>
</dbReference>
<evidence type="ECO:0000256" key="2">
    <source>
        <dbReference type="ARBA" id="ARBA00022475"/>
    </source>
</evidence>
<feature type="transmembrane region" description="Helical" evidence="10">
    <location>
        <begin position="1212"/>
        <end position="1236"/>
    </location>
</feature>
<feature type="transmembrane region" description="Helical" evidence="10">
    <location>
        <begin position="167"/>
        <end position="190"/>
    </location>
</feature>
<feature type="transmembrane region" description="Helical" evidence="10">
    <location>
        <begin position="336"/>
        <end position="359"/>
    </location>
</feature>
<feature type="transmembrane region" description="Helical" evidence="10">
    <location>
        <begin position="554"/>
        <end position="572"/>
    </location>
</feature>
<feature type="transmembrane region" description="Helical" evidence="10">
    <location>
        <begin position="1554"/>
        <end position="1574"/>
    </location>
</feature>
<keyword evidence="7 10" id="KW-0472">Membrane</keyword>
<dbReference type="GO" id="GO:0007165">
    <property type="term" value="P:signal transduction"/>
    <property type="evidence" value="ECO:0007669"/>
    <property type="project" value="UniProtKB-KW"/>
</dbReference>
<organism evidence="11 12">
    <name type="scientific">Vespula maculifrons</name>
    <name type="common">Eastern yellow jacket</name>
    <name type="synonym">Wasp</name>
    <dbReference type="NCBI Taxonomy" id="7453"/>
    <lineage>
        <taxon>Eukaryota</taxon>
        <taxon>Metazoa</taxon>
        <taxon>Ecdysozoa</taxon>
        <taxon>Arthropoda</taxon>
        <taxon>Hexapoda</taxon>
        <taxon>Insecta</taxon>
        <taxon>Pterygota</taxon>
        <taxon>Neoptera</taxon>
        <taxon>Endopterygota</taxon>
        <taxon>Hymenoptera</taxon>
        <taxon>Apocrita</taxon>
        <taxon>Aculeata</taxon>
        <taxon>Vespoidea</taxon>
        <taxon>Vespidae</taxon>
        <taxon>Vespinae</taxon>
        <taxon>Vespula</taxon>
    </lineage>
</organism>
<sequence>MSALKPIFIIHSLCGSRRPPSWSPSIYKCLLYNLYTITIAFLVSSLALSQMIGMALNADASNISDDIYLFLVQFVSCFKLLSLVVNRNNIVDLIVTLGQEPHQPLDDVEMNIHAKFDRLCRFNTNTYTSFVVFTVSNFLLLSLFTSFNKRELTFQAWLPFEVNMAPIVFYLSYLHQMLAMILGAVIHVALDTIVWYLLINITCQIRILENRLTNITNERKATLKLCIRHHECIYNFAAAVNETFKFTIFIQFSASTLTVCFTLIRLTSISANNLEFIKMLLFMSGMLAQLFNTRSYAFLITLSVMSFLFLSLITDFRKRQLTFRTWLPFDDNMTPVVFYLTYTHQMLAVTLGAMIHVALDTLICDFLINICCQIRILENRLTNISNERKTILKLCICHHECIYRFADVVNETFKFTIFVQFLASTLTVCFTLIQLTKISANSLEFIKMTFFMSGMLTQVYLYCWYGHLVTLKSQEIAYEMFQTNLMELSTDIKKSLLIMMKRTTMPIVFIVMNLFPLNLDSFMSVTFLILSLSLSQMIGIAVNADDSSNVSDDIYVFLAQFVSCFKMLSLVVNRNNIVDLIVTLGQEPHQPLDDVEMNIQTKFDRLSRFNTHSYASLISLTVSNFLLLSLITNFKKRQLTFRAWLPFDDNMTPVVFYLTYIHQILAVTIAAMIHVALDTLICNLLINICCQITILENRLTNITDERKTILKLCIRHHECIYKFAATVNKTFKFAIFVQFFASTLTVCFTLYQLTKVSANTSEFIKMMFFMSSMLTQVYLYCWYGHLVTLKSQEIAYEMFQTNLMELSNDIKKSLLIMMKRTTKPIVFIVMDLFPLNLDSYLRPHTRYTTFWNKLKKKCVTFSACCVVSKLLLKNDSLYGKFKNRKNICNLYMRMTILASSFMILSICGCWRPPSWSLSFYKRLAYNLYTIFVAFLVSSLSLSQAIGILVNEDDSSDSSDDIYIFFAELISCFKMLSLVVNRNEIVNLIGTLMQEPYEPSDDVETRIQVKLNTHCYILLLSSSVASFSSLSLVTNLTKRQLTFRAWLPFDNNMTTYVFYLTYFHQILAFLIGAALHVALDCLIFGFLIHVCCQIKILENRLTKITNENKPVLKLCIRHHDCIYKFANNVIKMFEFTIFIQFFITTSTVCFTLYQLTKVSPISFECVKILLYMCCILTQSKEISMTIFNIDWITLSDDIRKTLLFMMKRTMKPIVFVVIRILPVNLDSFVSVSIPIPIIPERRSHTLSIMSLILDTGDIIRNGISEKGMENYDYSVIKIILRMRILSLPFKILIFCGIWKPTSWTTTCKKIIYRTYTFLVILFVSSFLCSQMIDMFTVDNMNEFTESSHMLLTMVIGFCKAVNVLMAREKIIKLIDILVDEMRFSVDSEESKIQEKYDRTIRANTLHYAIMIETSVLSSILNSLLTDLQAKTLPFRAWVPYDCSSSIVFYLTYFYQMISMTACSLFHVAIDALFCGFLLQICCQIDILKCRLKRLNCNGIDDLRKCIQHHYQIYQIAEKMNEAFVMTIFAQFFISSVVLCLSMFELLKNDLLSTEFMALVIYLSTLLVQIYIFCWYGNEVKLKSIHIAVAFAESNWTSLDNSSQKMIVIMMQRAANPIEFVSGYFITVNLDTFMNLIKTSYSAYNVLQKAQ</sequence>
<dbReference type="PANTHER" id="PTHR21137:SF35">
    <property type="entry name" value="ODORANT RECEPTOR 19A-RELATED"/>
    <property type="match status" value="1"/>
</dbReference>
<gene>
    <name evidence="11" type="ORF">V1477_000832</name>
</gene>
<keyword evidence="12" id="KW-1185">Reference proteome</keyword>
<feature type="transmembrane region" description="Helical" evidence="10">
    <location>
        <begin position="1404"/>
        <end position="1423"/>
    </location>
</feature>
<feature type="transmembrane region" description="Helical" evidence="10">
    <location>
        <begin position="1309"/>
        <end position="1331"/>
    </location>
</feature>
<dbReference type="GO" id="GO:0007608">
    <property type="term" value="P:sensory perception of smell"/>
    <property type="evidence" value="ECO:0007669"/>
    <property type="project" value="UniProtKB-KW"/>
</dbReference>
<comment type="subcellular location">
    <subcellularLocation>
        <location evidence="1">Cell membrane</location>
        <topology evidence="1">Multi-pass membrane protein</topology>
    </subcellularLocation>
</comment>
<feature type="transmembrane region" description="Helical" evidence="10">
    <location>
        <begin position="614"/>
        <end position="634"/>
    </location>
</feature>
<feature type="transmembrane region" description="Helical" evidence="10">
    <location>
        <begin position="1521"/>
        <end position="1542"/>
    </location>
</feature>
<feature type="transmembrane region" description="Helical" evidence="10">
    <location>
        <begin position="30"/>
        <end position="55"/>
    </location>
</feature>
<evidence type="ECO:0000256" key="3">
    <source>
        <dbReference type="ARBA" id="ARBA00022606"/>
    </source>
</evidence>
<evidence type="ECO:0000313" key="12">
    <source>
        <dbReference type="Proteomes" id="UP001607303"/>
    </source>
</evidence>
<dbReference type="GO" id="GO:0005886">
    <property type="term" value="C:plasma membrane"/>
    <property type="evidence" value="ECO:0007669"/>
    <property type="project" value="UniProtKB-SubCell"/>
</dbReference>
<proteinExistence type="predicted"/>
<feature type="transmembrane region" description="Helical" evidence="10">
    <location>
        <begin position="890"/>
        <end position="911"/>
    </location>
</feature>
<dbReference type="PANTHER" id="PTHR21137">
    <property type="entry name" value="ODORANT RECEPTOR"/>
    <property type="match status" value="1"/>
</dbReference>
<accession>A0ABD2D015</accession>
<feature type="transmembrane region" description="Helical" evidence="10">
    <location>
        <begin position="67"/>
        <end position="85"/>
    </location>
</feature>
<reference evidence="11 12" key="1">
    <citation type="journal article" date="2024" name="Ann. Entomol. Soc. Am.">
        <title>Genomic analyses of the southern and eastern yellowjacket wasps (Hymenoptera: Vespidae) reveal evolutionary signatures of social life.</title>
        <authorList>
            <person name="Catto M.A."/>
            <person name="Caine P.B."/>
            <person name="Orr S.E."/>
            <person name="Hunt B.G."/>
            <person name="Goodisman M.A.D."/>
        </authorList>
    </citation>
    <scope>NUCLEOTIDE SEQUENCE [LARGE SCALE GENOMIC DNA]</scope>
    <source>
        <strain evidence="11">232</strain>
        <tissue evidence="11">Head and thorax</tissue>
    </source>
</reference>
<evidence type="ECO:0000256" key="9">
    <source>
        <dbReference type="ARBA" id="ARBA00023224"/>
    </source>
</evidence>
<dbReference type="Proteomes" id="UP001607303">
    <property type="component" value="Unassembled WGS sequence"/>
</dbReference>